<evidence type="ECO:0000313" key="1">
    <source>
        <dbReference type="EMBL" id="TVZ03019.1"/>
    </source>
</evidence>
<organism evidence="1 2">
    <name type="scientific">Trebonia kvetii</name>
    <dbReference type="NCBI Taxonomy" id="2480626"/>
    <lineage>
        <taxon>Bacteria</taxon>
        <taxon>Bacillati</taxon>
        <taxon>Actinomycetota</taxon>
        <taxon>Actinomycetes</taxon>
        <taxon>Streptosporangiales</taxon>
        <taxon>Treboniaceae</taxon>
        <taxon>Trebonia</taxon>
    </lineage>
</organism>
<reference evidence="1 2" key="1">
    <citation type="submission" date="2018-11" db="EMBL/GenBank/DDBJ databases">
        <title>Trebonia kvetii gen.nov., sp.nov., a novel acidophilic actinobacterium, and proposal of the new actinobacterial family Treboniaceae fam. nov.</title>
        <authorList>
            <person name="Rapoport D."/>
            <person name="Sagova-Mareckova M."/>
            <person name="Sedlacek I."/>
            <person name="Provaznik J."/>
            <person name="Kralova S."/>
            <person name="Pavlinic D."/>
            <person name="Benes V."/>
            <person name="Kopecky J."/>
        </authorList>
    </citation>
    <scope>NUCLEOTIDE SEQUENCE [LARGE SCALE GENOMIC DNA]</scope>
    <source>
        <strain evidence="1 2">15Tr583</strain>
    </source>
</reference>
<evidence type="ECO:0000313" key="2">
    <source>
        <dbReference type="Proteomes" id="UP000460272"/>
    </source>
</evidence>
<dbReference type="AlphaFoldDB" id="A0A6P2BV62"/>
<name>A0A6P2BV62_9ACTN</name>
<accession>A0A6P2BV62</accession>
<protein>
    <submittedName>
        <fullName evidence="1">Uncharacterized protein</fullName>
    </submittedName>
</protein>
<keyword evidence="2" id="KW-1185">Reference proteome</keyword>
<comment type="caution">
    <text evidence="1">The sequence shown here is derived from an EMBL/GenBank/DDBJ whole genome shotgun (WGS) entry which is preliminary data.</text>
</comment>
<dbReference type="Proteomes" id="UP000460272">
    <property type="component" value="Unassembled WGS sequence"/>
</dbReference>
<proteinExistence type="predicted"/>
<sequence>MSDAVPERFGQEQGILVGLVNNSDWTQTVVSVGPNWQPFSDQPLQAAVASGKWVDTGSAAGPLSWSSRGSIPPHSFRLLRVLWKSDICMPPTSGAAIQEVVLTVRVGIFTRTEDIPLYDFWELSGVKRTECH</sequence>
<dbReference type="EMBL" id="RPFW01000004">
    <property type="protein sequence ID" value="TVZ03019.1"/>
    <property type="molecule type" value="Genomic_DNA"/>
</dbReference>
<dbReference type="RefSeq" id="WP_145855379.1">
    <property type="nucleotide sequence ID" value="NZ_RPFW01000004.1"/>
</dbReference>
<gene>
    <name evidence="1" type="ORF">EAS64_21410</name>
</gene>